<evidence type="ECO:0000256" key="2">
    <source>
        <dbReference type="ARBA" id="ARBA00022723"/>
    </source>
</evidence>
<dbReference type="InterPro" id="IPR013087">
    <property type="entry name" value="Znf_C2H2_type"/>
</dbReference>
<keyword evidence="5" id="KW-0862">Zinc</keyword>
<dbReference type="FunFam" id="3.30.160.60:FF:000233">
    <property type="entry name" value="Putative zinc finger protein 362"/>
    <property type="match status" value="1"/>
</dbReference>
<keyword evidence="8" id="KW-0539">Nucleus</keyword>
<dbReference type="EMBL" id="CAIIXF020000001">
    <property type="protein sequence ID" value="CAH1773139.1"/>
    <property type="molecule type" value="Genomic_DNA"/>
</dbReference>
<reference evidence="12" key="1">
    <citation type="submission" date="2022-03" db="EMBL/GenBank/DDBJ databases">
        <authorList>
            <person name="Martin C."/>
        </authorList>
    </citation>
    <scope>NUCLEOTIDE SEQUENCE</scope>
</reference>
<evidence type="ECO:0000313" key="12">
    <source>
        <dbReference type="EMBL" id="CAH1773139.1"/>
    </source>
</evidence>
<feature type="region of interest" description="Disordered" evidence="10">
    <location>
        <begin position="382"/>
        <end position="414"/>
    </location>
</feature>
<dbReference type="GO" id="GO:0005634">
    <property type="term" value="C:nucleus"/>
    <property type="evidence" value="ECO:0007669"/>
    <property type="project" value="UniProtKB-SubCell"/>
</dbReference>
<dbReference type="Pfam" id="PF13912">
    <property type="entry name" value="zf-C2H2_6"/>
    <property type="match status" value="3"/>
</dbReference>
<dbReference type="FunFam" id="3.30.160.60:FF:001289">
    <property type="entry name" value="Zinc finger protein 574"/>
    <property type="match status" value="1"/>
</dbReference>
<evidence type="ECO:0000256" key="8">
    <source>
        <dbReference type="ARBA" id="ARBA00023242"/>
    </source>
</evidence>
<feature type="domain" description="C2H2-type" evidence="11">
    <location>
        <begin position="108"/>
        <end position="132"/>
    </location>
</feature>
<feature type="domain" description="C2H2-type" evidence="11">
    <location>
        <begin position="52"/>
        <end position="79"/>
    </location>
</feature>
<evidence type="ECO:0000256" key="7">
    <source>
        <dbReference type="ARBA" id="ARBA00023163"/>
    </source>
</evidence>
<keyword evidence="4 9" id="KW-0863">Zinc-finger</keyword>
<keyword evidence="3" id="KW-0677">Repeat</keyword>
<feature type="domain" description="C2H2-type" evidence="11">
    <location>
        <begin position="268"/>
        <end position="300"/>
    </location>
</feature>
<gene>
    <name evidence="12" type="ORF">OFUS_LOCUS780</name>
</gene>
<feature type="region of interest" description="Disordered" evidence="10">
    <location>
        <begin position="321"/>
        <end position="345"/>
    </location>
</feature>
<dbReference type="OrthoDB" id="5305647at2759"/>
<feature type="domain" description="C2H2-type" evidence="11">
    <location>
        <begin position="144"/>
        <end position="172"/>
    </location>
</feature>
<feature type="compositionally biased region" description="Basic and acidic residues" evidence="10">
    <location>
        <begin position="382"/>
        <end position="400"/>
    </location>
</feature>
<protein>
    <recommendedName>
        <fullName evidence="11">C2H2-type domain-containing protein</fullName>
    </recommendedName>
</protein>
<evidence type="ECO:0000256" key="6">
    <source>
        <dbReference type="ARBA" id="ARBA00023015"/>
    </source>
</evidence>
<dbReference type="PANTHER" id="PTHR16515:SF49">
    <property type="entry name" value="GASTRULA ZINC FINGER PROTEIN XLCGF49.1-LIKE-RELATED"/>
    <property type="match status" value="1"/>
</dbReference>
<comment type="caution">
    <text evidence="12">The sequence shown here is derived from an EMBL/GenBank/DDBJ whole genome shotgun (WGS) entry which is preliminary data.</text>
</comment>
<evidence type="ECO:0000256" key="10">
    <source>
        <dbReference type="SAM" id="MobiDB-lite"/>
    </source>
</evidence>
<feature type="region of interest" description="Disordered" evidence="10">
    <location>
        <begin position="469"/>
        <end position="497"/>
    </location>
</feature>
<sequence length="535" mass="61229">MIKMEPYPIGEPSPVISHDNEPQPSSSQLSPRSVGPGRPPKGQELDYSTKSHKCEVCGKLFPNSQQLGQHHLVHSGLRKYRCSFCDKTFKQLSHIQQHNRMHTGERPFKCGVENCGKGFTQLANLRHHMTVHEKHLGLYERKQYQCTECNKTFVTQSSLQTHKNKQHNGEGNTDTIPCPYCRKSYTSEVALATHVYHNHTSFWSQFATFSGKKSLHDFLPTGKPVSAASIPQRFECQICHKKYSHESGLLKHMVIHPSLVSNPDIKVYPCKFCEKIFAQEIHLIRHVQMKNDDLHREAAQKFGNTLGLSCFDISKREAISETGRDRESLSPEPGSSHSEISRSERLTRDIYEENLEEPHNRLVIDMNFGKKRKLDELVRMDRTETEQVQRDYSDVDERRSPSVSPRSPPISPPFKQSIPDIRHFSHASHRTFFASSNVIVQSQPEADQISPINLSTNATVTHNTLYQQTSPIKDSQQPEDSDSFSNNRSYSTKDPIASNEFVDQILSLTQKEGMVPHNRHLENQQTSEQYNEYMP</sequence>
<dbReference type="SMART" id="SM00355">
    <property type="entry name" value="ZnF_C2H2"/>
    <property type="match status" value="7"/>
</dbReference>
<feature type="compositionally biased region" description="Low complexity" evidence="10">
    <location>
        <begin position="22"/>
        <end position="33"/>
    </location>
</feature>
<evidence type="ECO:0000256" key="5">
    <source>
        <dbReference type="ARBA" id="ARBA00022833"/>
    </source>
</evidence>
<dbReference type="Proteomes" id="UP000749559">
    <property type="component" value="Unassembled WGS sequence"/>
</dbReference>
<keyword evidence="13" id="KW-1185">Reference proteome</keyword>
<dbReference type="Pfam" id="PF00096">
    <property type="entry name" value="zf-C2H2"/>
    <property type="match status" value="3"/>
</dbReference>
<evidence type="ECO:0000259" key="11">
    <source>
        <dbReference type="PROSITE" id="PS50157"/>
    </source>
</evidence>
<feature type="compositionally biased region" description="Polar residues" evidence="10">
    <location>
        <begin position="483"/>
        <end position="492"/>
    </location>
</feature>
<feature type="domain" description="C2H2-type" evidence="11">
    <location>
        <begin position="234"/>
        <end position="256"/>
    </location>
</feature>
<dbReference type="PROSITE" id="PS50157">
    <property type="entry name" value="ZINC_FINGER_C2H2_2"/>
    <property type="match status" value="6"/>
</dbReference>
<feature type="region of interest" description="Disordered" evidence="10">
    <location>
        <begin position="512"/>
        <end position="535"/>
    </location>
</feature>
<dbReference type="Gene3D" id="3.30.160.60">
    <property type="entry name" value="Classic Zinc Finger"/>
    <property type="match status" value="5"/>
</dbReference>
<comment type="subcellular location">
    <subcellularLocation>
        <location evidence="1">Nucleus</location>
    </subcellularLocation>
</comment>
<name>A0A8S4MWF0_OWEFU</name>
<dbReference type="InterPro" id="IPR036236">
    <property type="entry name" value="Znf_C2H2_sf"/>
</dbReference>
<dbReference type="GO" id="GO:0008270">
    <property type="term" value="F:zinc ion binding"/>
    <property type="evidence" value="ECO:0007669"/>
    <property type="project" value="UniProtKB-KW"/>
</dbReference>
<dbReference type="AlphaFoldDB" id="A0A8S4MWF0"/>
<dbReference type="GO" id="GO:0006357">
    <property type="term" value="P:regulation of transcription by RNA polymerase II"/>
    <property type="evidence" value="ECO:0007669"/>
    <property type="project" value="UniProtKB-ARBA"/>
</dbReference>
<evidence type="ECO:0000256" key="3">
    <source>
        <dbReference type="ARBA" id="ARBA00022737"/>
    </source>
</evidence>
<dbReference type="PROSITE" id="PS00028">
    <property type="entry name" value="ZINC_FINGER_C2H2_1"/>
    <property type="match status" value="6"/>
</dbReference>
<accession>A0A8S4MWF0</accession>
<dbReference type="PANTHER" id="PTHR16515">
    <property type="entry name" value="PR DOMAIN ZINC FINGER PROTEIN"/>
    <property type="match status" value="1"/>
</dbReference>
<evidence type="ECO:0000256" key="4">
    <source>
        <dbReference type="ARBA" id="ARBA00022771"/>
    </source>
</evidence>
<organism evidence="12 13">
    <name type="scientific">Owenia fusiformis</name>
    <name type="common">Polychaete worm</name>
    <dbReference type="NCBI Taxonomy" id="6347"/>
    <lineage>
        <taxon>Eukaryota</taxon>
        <taxon>Metazoa</taxon>
        <taxon>Spiralia</taxon>
        <taxon>Lophotrochozoa</taxon>
        <taxon>Annelida</taxon>
        <taxon>Polychaeta</taxon>
        <taxon>Sedentaria</taxon>
        <taxon>Canalipalpata</taxon>
        <taxon>Sabellida</taxon>
        <taxon>Oweniida</taxon>
        <taxon>Oweniidae</taxon>
        <taxon>Owenia</taxon>
    </lineage>
</organism>
<feature type="compositionally biased region" description="Polar residues" evidence="10">
    <location>
        <begin position="523"/>
        <end position="535"/>
    </location>
</feature>
<keyword evidence="2" id="KW-0479">Metal-binding</keyword>
<feature type="domain" description="C2H2-type" evidence="11">
    <location>
        <begin position="80"/>
        <end position="107"/>
    </location>
</feature>
<dbReference type="InterPro" id="IPR050331">
    <property type="entry name" value="Zinc_finger"/>
</dbReference>
<proteinExistence type="predicted"/>
<keyword evidence="6" id="KW-0805">Transcription regulation</keyword>
<evidence type="ECO:0000313" key="13">
    <source>
        <dbReference type="Proteomes" id="UP000749559"/>
    </source>
</evidence>
<evidence type="ECO:0000256" key="9">
    <source>
        <dbReference type="PROSITE-ProRule" id="PRU00042"/>
    </source>
</evidence>
<feature type="region of interest" description="Disordered" evidence="10">
    <location>
        <begin position="1"/>
        <end position="45"/>
    </location>
</feature>
<evidence type="ECO:0000256" key="1">
    <source>
        <dbReference type="ARBA" id="ARBA00004123"/>
    </source>
</evidence>
<dbReference type="SUPFAM" id="SSF57667">
    <property type="entry name" value="beta-beta-alpha zinc fingers"/>
    <property type="match status" value="4"/>
</dbReference>
<keyword evidence="7" id="KW-0804">Transcription</keyword>